<sequence>MKNIPKAELHVHLEGTISPDLARRLAARNQLSLPENLISQDGTSWLSNDFLHFLGVYDAVAAVIKAPRDYYDITLDYLQASAAEGGIYTEMMYSPTHAEMSSGIPSREHLAAIQQAVDDAEARFGITGRIIVTAVRHFGAEAAERVAREGVENREACVTGFGLGGDEAGFPPHLFTKAYAIAHEGGLACTVHAGEFAGAEGMNEAMDTLPIRRIGHGVRAYCSPETIARLKDLDIALELCPTSNVFLGLFKDLESHPFPALMKSGIKVSLNSDDPPFMRTTVGNEYAIAEKVFGFSESTLCAITTMALEAAFVDEATRARLLSKVAA</sequence>
<proteinExistence type="inferred from homology"/>
<evidence type="ECO:0000313" key="6">
    <source>
        <dbReference type="EMBL" id="KTC97349.1"/>
    </source>
</evidence>
<dbReference type="NCBIfam" id="TIGR01430">
    <property type="entry name" value="aden_deam"/>
    <property type="match status" value="1"/>
</dbReference>
<dbReference type="EMBL" id="LNYC01000072">
    <property type="protein sequence ID" value="KTC97349.1"/>
    <property type="molecule type" value="Genomic_DNA"/>
</dbReference>
<dbReference type="OrthoDB" id="105475at2"/>
<evidence type="ECO:0000256" key="4">
    <source>
        <dbReference type="ARBA" id="ARBA00022801"/>
    </source>
</evidence>
<dbReference type="GO" id="GO:0016814">
    <property type="term" value="F:hydrolase activity, acting on carbon-nitrogen (but not peptide) bonds, in cyclic amidines"/>
    <property type="evidence" value="ECO:0007669"/>
    <property type="project" value="UniProtKB-ARBA"/>
</dbReference>
<keyword evidence="5" id="KW-0862">Zinc</keyword>
<dbReference type="InterPro" id="IPR032466">
    <property type="entry name" value="Metal_Hydrolase"/>
</dbReference>
<dbReference type="GO" id="GO:0009168">
    <property type="term" value="P:purine ribonucleoside monophosphate biosynthetic process"/>
    <property type="evidence" value="ECO:0007669"/>
    <property type="project" value="InterPro"/>
</dbReference>
<dbReference type="InterPro" id="IPR006650">
    <property type="entry name" value="A/AMP_deam_AS"/>
</dbReference>
<comment type="caution">
    <text evidence="6">The sequence shown here is derived from an EMBL/GenBank/DDBJ whole genome shotgun (WGS) entry which is preliminary data.</text>
</comment>
<comment type="cofactor">
    <cofactor evidence="1">
        <name>Zn(2+)</name>
        <dbReference type="ChEBI" id="CHEBI:29105"/>
    </cofactor>
</comment>
<evidence type="ECO:0000256" key="3">
    <source>
        <dbReference type="ARBA" id="ARBA00022723"/>
    </source>
</evidence>
<dbReference type="PROSITE" id="PS00485">
    <property type="entry name" value="A_DEAMINASE"/>
    <property type="match status" value="1"/>
</dbReference>
<dbReference type="Proteomes" id="UP000054785">
    <property type="component" value="Unassembled WGS sequence"/>
</dbReference>
<keyword evidence="7" id="KW-1185">Reference proteome</keyword>
<evidence type="ECO:0000313" key="7">
    <source>
        <dbReference type="Proteomes" id="UP000054785"/>
    </source>
</evidence>
<name>A0A0W0TPZ6_9GAMM</name>
<keyword evidence="3" id="KW-0479">Metal-binding</keyword>
<keyword evidence="4 6" id="KW-0378">Hydrolase</keyword>
<dbReference type="RefSeq" id="WP_035901617.1">
    <property type="nucleotide sequence ID" value="NZ_CAAAHN010000002.1"/>
</dbReference>
<dbReference type="SUPFAM" id="SSF51556">
    <property type="entry name" value="Metallo-dependent hydrolases"/>
    <property type="match status" value="1"/>
</dbReference>
<protein>
    <submittedName>
        <fullName evidence="6">Adenosine deaminase</fullName>
        <ecNumber evidence="6">3.5.4.4</ecNumber>
    </submittedName>
</protein>
<gene>
    <name evidence="6" type="primary">add_2</name>
    <name evidence="6" type="ORF">Lgee_2010</name>
</gene>
<dbReference type="GO" id="GO:0019239">
    <property type="term" value="F:deaminase activity"/>
    <property type="evidence" value="ECO:0007669"/>
    <property type="project" value="InterPro"/>
</dbReference>
<comment type="similarity">
    <text evidence="2">Belongs to the metallo-dependent hydrolases superfamily. Adenosine and AMP deaminases family.</text>
</comment>
<dbReference type="InterPro" id="IPR001365">
    <property type="entry name" value="A_deaminase_dom"/>
</dbReference>
<dbReference type="STRING" id="45065.Lgee_2010"/>
<dbReference type="PANTHER" id="PTHR43114">
    <property type="entry name" value="ADENINE DEAMINASE"/>
    <property type="match status" value="1"/>
</dbReference>
<accession>A0A0W0TPZ6</accession>
<dbReference type="PANTHER" id="PTHR43114:SF6">
    <property type="entry name" value="ADENINE DEAMINASE"/>
    <property type="match status" value="1"/>
</dbReference>
<dbReference type="Gene3D" id="3.20.20.140">
    <property type="entry name" value="Metal-dependent hydrolases"/>
    <property type="match status" value="1"/>
</dbReference>
<evidence type="ECO:0000256" key="2">
    <source>
        <dbReference type="ARBA" id="ARBA00006676"/>
    </source>
</evidence>
<dbReference type="InterPro" id="IPR006330">
    <property type="entry name" value="Ado/ade_deaminase"/>
</dbReference>
<organism evidence="6 7">
    <name type="scientific">Legionella geestiana</name>
    <dbReference type="NCBI Taxonomy" id="45065"/>
    <lineage>
        <taxon>Bacteria</taxon>
        <taxon>Pseudomonadati</taxon>
        <taxon>Pseudomonadota</taxon>
        <taxon>Gammaproteobacteria</taxon>
        <taxon>Legionellales</taxon>
        <taxon>Legionellaceae</taxon>
        <taxon>Legionella</taxon>
    </lineage>
</organism>
<reference evidence="6 7" key="1">
    <citation type="submission" date="2015-11" db="EMBL/GenBank/DDBJ databases">
        <title>Genomic analysis of 38 Legionella species identifies large and diverse effector repertoires.</title>
        <authorList>
            <person name="Burstein D."/>
            <person name="Amaro F."/>
            <person name="Zusman T."/>
            <person name="Lifshitz Z."/>
            <person name="Cohen O."/>
            <person name="Gilbert J.A."/>
            <person name="Pupko T."/>
            <person name="Shuman H.A."/>
            <person name="Segal G."/>
        </authorList>
    </citation>
    <scope>NUCLEOTIDE SEQUENCE [LARGE SCALE GENOMIC DNA]</scope>
    <source>
        <strain evidence="6 7">ATCC 49504</strain>
    </source>
</reference>
<dbReference type="NCBIfam" id="NF006848">
    <property type="entry name" value="PRK09358.1-3"/>
    <property type="match status" value="1"/>
</dbReference>
<evidence type="ECO:0000256" key="5">
    <source>
        <dbReference type="ARBA" id="ARBA00022833"/>
    </source>
</evidence>
<evidence type="ECO:0000256" key="1">
    <source>
        <dbReference type="ARBA" id="ARBA00001947"/>
    </source>
</evidence>
<dbReference type="AlphaFoldDB" id="A0A0W0TPZ6"/>
<dbReference type="GO" id="GO:0046872">
    <property type="term" value="F:metal ion binding"/>
    <property type="evidence" value="ECO:0007669"/>
    <property type="project" value="UniProtKB-KW"/>
</dbReference>
<dbReference type="EC" id="3.5.4.4" evidence="6"/>
<dbReference type="Pfam" id="PF00962">
    <property type="entry name" value="A_deaminase"/>
    <property type="match status" value="1"/>
</dbReference>
<dbReference type="PATRIC" id="fig|45065.4.peg.2183"/>